<dbReference type="GO" id="GO:0009451">
    <property type="term" value="P:RNA modification"/>
    <property type="evidence" value="ECO:0007669"/>
    <property type="project" value="InterPro"/>
</dbReference>
<proteinExistence type="inferred from homology"/>
<dbReference type="Pfam" id="PF20431">
    <property type="entry name" value="E_motif"/>
    <property type="match status" value="1"/>
</dbReference>
<dbReference type="GO" id="GO:0005737">
    <property type="term" value="C:cytoplasm"/>
    <property type="evidence" value="ECO:0007669"/>
    <property type="project" value="UniProtKB-ARBA"/>
</dbReference>
<dbReference type="EMBL" id="CM002296">
    <property type="protein sequence ID" value="ESW09499.1"/>
    <property type="molecule type" value="Genomic_DNA"/>
</dbReference>
<feature type="repeat" description="PPR" evidence="3">
    <location>
        <begin position="149"/>
        <end position="183"/>
    </location>
</feature>
<dbReference type="PANTHER" id="PTHR47926">
    <property type="entry name" value="PENTATRICOPEPTIDE REPEAT-CONTAINING PROTEIN"/>
    <property type="match status" value="1"/>
</dbReference>
<protein>
    <recommendedName>
        <fullName evidence="6">Pentacotripeptide-repeat region of PRORP domain-containing protein</fullName>
    </recommendedName>
</protein>
<dbReference type="InterPro" id="IPR011990">
    <property type="entry name" value="TPR-like_helical_dom_sf"/>
</dbReference>
<organism evidence="4 5">
    <name type="scientific">Phaseolus vulgaris</name>
    <name type="common">Kidney bean</name>
    <name type="synonym">French bean</name>
    <dbReference type="NCBI Taxonomy" id="3885"/>
    <lineage>
        <taxon>Eukaryota</taxon>
        <taxon>Viridiplantae</taxon>
        <taxon>Streptophyta</taxon>
        <taxon>Embryophyta</taxon>
        <taxon>Tracheophyta</taxon>
        <taxon>Spermatophyta</taxon>
        <taxon>Magnoliopsida</taxon>
        <taxon>eudicotyledons</taxon>
        <taxon>Gunneridae</taxon>
        <taxon>Pentapetalae</taxon>
        <taxon>rosids</taxon>
        <taxon>fabids</taxon>
        <taxon>Fabales</taxon>
        <taxon>Fabaceae</taxon>
        <taxon>Papilionoideae</taxon>
        <taxon>50 kb inversion clade</taxon>
        <taxon>NPAAA clade</taxon>
        <taxon>indigoferoid/millettioid clade</taxon>
        <taxon>Phaseoleae</taxon>
        <taxon>Phaseolus</taxon>
    </lineage>
</organism>
<dbReference type="Proteomes" id="UP000000226">
    <property type="component" value="Chromosome 9"/>
</dbReference>
<dbReference type="InterPro" id="IPR046960">
    <property type="entry name" value="PPR_At4g14850-like_plant"/>
</dbReference>
<sequence>MITLPYVYHATLYYKESEYNGMELHGLARTLQSWSTISEGRQLHVAFLKTGILNYSVTVANRLLQLYTRCGFLRDASHLFDEMPSTNSFSWNTLVQAHLNSGHTHNAFHLFNAMPHKTHFSWNMVVSSFAKSGHLQLAYSLFNAMPSKNHLVWNSIIHSYSRHGHPGKALFLFKRMNSDPAQIMYRDAFVLATVLGACADLLALNCGKQVHARVFVDGLGLDLDRVLCSSLINLYGKCGDLDGAARVISSVREVDDFSFSALISGYANAGRMREARRVFDIKVDPCVVLWNSIISGYVSNGEEMEAVNLFSAMLRNGVRGDVSTVANILSAGSCLLVVELVRQMHAYGFKAGATHDIVVASALLDAYSKCQSPCEACKLFSELKAYDTILLNTMISVYSNCGRIEDAKWIFNTMPKKTLISWNSILVGLTQNACPIEALDVFCQMNKLDLKMDKFSFASVISACASKSSLELGEQVFGKAVTIGLDSDQIISTSLVDFYCKCGFVKIGRKVFDGMVKTDEVSWNTMLMGYAANGHGIEALTLFSEMRYCGVKPSAITFTGVLSACDHCGLVEEGRYLFHTMTHNYNINPGIEHYSCMVDLFARAGCFEEAMDLMAEMPFQADANMWLSVLRGCIAHGNKIIGKTAAEQIIQLDPENSGAYIQLSNILASSGDWEGSALVRELMRDKHVPKIPGCSWADC</sequence>
<accession>V7AV77</accession>
<evidence type="ECO:0000313" key="4">
    <source>
        <dbReference type="EMBL" id="ESW09499.1"/>
    </source>
</evidence>
<name>V7AV77_PHAVU</name>
<dbReference type="Pfam" id="PF13041">
    <property type="entry name" value="PPR_2"/>
    <property type="match status" value="2"/>
</dbReference>
<dbReference type="FunFam" id="1.25.40.10:FF:000344">
    <property type="entry name" value="Pentatricopeptide repeat-containing protein"/>
    <property type="match status" value="1"/>
</dbReference>
<dbReference type="FunFam" id="1.25.40.10:FF:000797">
    <property type="entry name" value="Pentatricopeptide repeat-containing protein chloroplastic"/>
    <property type="match status" value="1"/>
</dbReference>
<evidence type="ECO:0000256" key="1">
    <source>
        <dbReference type="ARBA" id="ARBA00022737"/>
    </source>
</evidence>
<feature type="repeat" description="PPR" evidence="3">
    <location>
        <begin position="286"/>
        <end position="320"/>
    </location>
</feature>
<dbReference type="Pfam" id="PF01535">
    <property type="entry name" value="PPR"/>
    <property type="match status" value="10"/>
</dbReference>
<dbReference type="eggNOG" id="KOG4197">
    <property type="taxonomic scope" value="Eukaryota"/>
</dbReference>
<dbReference type="PANTHER" id="PTHR47926:SF392">
    <property type="entry name" value="PENTATRICOPEPTIDE REPEAT-CONTAINING PROTEIN"/>
    <property type="match status" value="1"/>
</dbReference>
<dbReference type="PROSITE" id="PS51375">
    <property type="entry name" value="PPR"/>
    <property type="match status" value="5"/>
</dbReference>
<dbReference type="AlphaFoldDB" id="V7AV77"/>
<dbReference type="OrthoDB" id="772568at2759"/>
<evidence type="ECO:0008006" key="6">
    <source>
        <dbReference type="Google" id="ProtNLM"/>
    </source>
</evidence>
<feature type="repeat" description="PPR" evidence="3">
    <location>
        <begin position="387"/>
        <end position="421"/>
    </location>
</feature>
<dbReference type="NCBIfam" id="TIGR00756">
    <property type="entry name" value="PPR"/>
    <property type="match status" value="6"/>
</dbReference>
<keyword evidence="1" id="KW-0677">Repeat</keyword>
<dbReference type="Gramene" id="ESW09499">
    <property type="protein sequence ID" value="ESW09499"/>
    <property type="gene ID" value="PHAVU_009G132600g"/>
</dbReference>
<gene>
    <name evidence="4" type="ORF">PHAVU_009G132600g</name>
</gene>
<keyword evidence="5" id="KW-1185">Reference proteome</keyword>
<dbReference type="InterPro" id="IPR046848">
    <property type="entry name" value="E_motif"/>
</dbReference>
<feature type="repeat" description="PPR" evidence="3">
    <location>
        <begin position="519"/>
        <end position="553"/>
    </location>
</feature>
<comment type="similarity">
    <text evidence="2">Belongs to the PPR family. PCMP-E subfamily.</text>
</comment>
<evidence type="ECO:0000256" key="3">
    <source>
        <dbReference type="PROSITE-ProRule" id="PRU00708"/>
    </source>
</evidence>
<dbReference type="OMA" id="IGGCKAQ"/>
<evidence type="ECO:0000313" key="5">
    <source>
        <dbReference type="Proteomes" id="UP000000226"/>
    </source>
</evidence>
<evidence type="ECO:0000256" key="2">
    <source>
        <dbReference type="ARBA" id="ARBA00061659"/>
    </source>
</evidence>
<feature type="repeat" description="PPR" evidence="3">
    <location>
        <begin position="118"/>
        <end position="148"/>
    </location>
</feature>
<dbReference type="InterPro" id="IPR002885">
    <property type="entry name" value="PPR_rpt"/>
</dbReference>
<dbReference type="GO" id="GO:0003723">
    <property type="term" value="F:RNA binding"/>
    <property type="evidence" value="ECO:0007669"/>
    <property type="project" value="InterPro"/>
</dbReference>
<dbReference type="Gene3D" id="1.25.40.10">
    <property type="entry name" value="Tetratricopeptide repeat domain"/>
    <property type="match status" value="5"/>
</dbReference>
<reference evidence="5" key="1">
    <citation type="journal article" date="2014" name="Nat. Genet.">
        <title>A reference genome for common bean and genome-wide analysis of dual domestications.</title>
        <authorList>
            <person name="Schmutz J."/>
            <person name="McClean P.E."/>
            <person name="Mamidi S."/>
            <person name="Wu G.A."/>
            <person name="Cannon S.B."/>
            <person name="Grimwood J."/>
            <person name="Jenkins J."/>
            <person name="Shu S."/>
            <person name="Song Q."/>
            <person name="Chavarro C."/>
            <person name="Torres-Torres M."/>
            <person name="Geffroy V."/>
            <person name="Moghaddam S.M."/>
            <person name="Gao D."/>
            <person name="Abernathy B."/>
            <person name="Barry K."/>
            <person name="Blair M."/>
            <person name="Brick M.A."/>
            <person name="Chovatia M."/>
            <person name="Gepts P."/>
            <person name="Goodstein D.M."/>
            <person name="Gonzales M."/>
            <person name="Hellsten U."/>
            <person name="Hyten D.L."/>
            <person name="Jia G."/>
            <person name="Kelly J.D."/>
            <person name="Kudrna D."/>
            <person name="Lee R."/>
            <person name="Richard M.M."/>
            <person name="Miklas P.N."/>
            <person name="Osorno J.M."/>
            <person name="Rodrigues J."/>
            <person name="Thareau V."/>
            <person name="Urrea C.A."/>
            <person name="Wang M."/>
            <person name="Yu Y."/>
            <person name="Zhang M."/>
            <person name="Wing R.A."/>
            <person name="Cregan P.B."/>
            <person name="Rokhsar D.S."/>
            <person name="Jackson S.A."/>
        </authorList>
    </citation>
    <scope>NUCLEOTIDE SEQUENCE [LARGE SCALE GENOMIC DNA]</scope>
    <source>
        <strain evidence="5">cv. G19833</strain>
    </source>
</reference>